<evidence type="ECO:0000313" key="2">
    <source>
        <dbReference type="EMBL" id="NMH96855.1"/>
    </source>
</evidence>
<comment type="caution">
    <text evidence="2">The sequence shown here is derived from an EMBL/GenBank/DDBJ whole genome shotgun (WGS) entry which is preliminary data.</text>
</comment>
<gene>
    <name evidence="2" type="ORF">HF526_05920</name>
</gene>
<sequence length="125" mass="13158">MDLKPSVPDDDSIDVTIHPSAVTIGLRPGEALLDGLRRHGYSHRHGCRRGGCGQCKVDVLTGEVGYDVVVADTVLTGEERATGTALSCRALARSGPITVALRNETLRCFFPWVTGADPATTPGSA</sequence>
<dbReference type="Proteomes" id="UP000820669">
    <property type="component" value="Unassembled WGS sequence"/>
</dbReference>
<dbReference type="InterPro" id="IPR012675">
    <property type="entry name" value="Beta-grasp_dom_sf"/>
</dbReference>
<dbReference type="Gene3D" id="3.10.20.30">
    <property type="match status" value="1"/>
</dbReference>
<name>A0ABX1S6W7_9PSEU</name>
<keyword evidence="3" id="KW-1185">Reference proteome</keyword>
<dbReference type="PROSITE" id="PS00197">
    <property type="entry name" value="2FE2S_FER_1"/>
    <property type="match status" value="1"/>
</dbReference>
<dbReference type="Pfam" id="PF00111">
    <property type="entry name" value="Fer2"/>
    <property type="match status" value="1"/>
</dbReference>
<dbReference type="PROSITE" id="PS51085">
    <property type="entry name" value="2FE2S_FER_2"/>
    <property type="match status" value="1"/>
</dbReference>
<accession>A0ABX1S6W7</accession>
<feature type="domain" description="2Fe-2S ferredoxin-type" evidence="1">
    <location>
        <begin position="11"/>
        <end position="105"/>
    </location>
</feature>
<dbReference type="SUPFAM" id="SSF54292">
    <property type="entry name" value="2Fe-2S ferredoxin-like"/>
    <property type="match status" value="1"/>
</dbReference>
<dbReference type="InterPro" id="IPR036010">
    <property type="entry name" value="2Fe-2S_ferredoxin-like_sf"/>
</dbReference>
<dbReference type="InterPro" id="IPR001041">
    <property type="entry name" value="2Fe-2S_ferredoxin-type"/>
</dbReference>
<dbReference type="InterPro" id="IPR006058">
    <property type="entry name" value="2Fe2S_fd_BS"/>
</dbReference>
<dbReference type="EMBL" id="JAAXLA010000007">
    <property type="protein sequence ID" value="NMH96855.1"/>
    <property type="molecule type" value="Genomic_DNA"/>
</dbReference>
<organism evidence="2 3">
    <name type="scientific">Pseudonocardia acidicola</name>
    <dbReference type="NCBI Taxonomy" id="2724939"/>
    <lineage>
        <taxon>Bacteria</taxon>
        <taxon>Bacillati</taxon>
        <taxon>Actinomycetota</taxon>
        <taxon>Actinomycetes</taxon>
        <taxon>Pseudonocardiales</taxon>
        <taxon>Pseudonocardiaceae</taxon>
        <taxon>Pseudonocardia</taxon>
    </lineage>
</organism>
<dbReference type="CDD" id="cd00207">
    <property type="entry name" value="fer2"/>
    <property type="match status" value="1"/>
</dbReference>
<evidence type="ECO:0000259" key="1">
    <source>
        <dbReference type="PROSITE" id="PS51085"/>
    </source>
</evidence>
<dbReference type="RefSeq" id="WP_169380241.1">
    <property type="nucleotide sequence ID" value="NZ_JAAXLA010000007.1"/>
</dbReference>
<proteinExistence type="predicted"/>
<evidence type="ECO:0000313" key="3">
    <source>
        <dbReference type="Proteomes" id="UP000820669"/>
    </source>
</evidence>
<reference evidence="2 3" key="1">
    <citation type="submission" date="2020-04" db="EMBL/GenBank/DDBJ databases">
        <authorList>
            <person name="Klaysubun C."/>
            <person name="Duangmal K."/>
            <person name="Lipun K."/>
        </authorList>
    </citation>
    <scope>NUCLEOTIDE SEQUENCE [LARGE SCALE GENOMIC DNA]</scope>
    <source>
        <strain evidence="2 3">K10HN5</strain>
    </source>
</reference>
<protein>
    <submittedName>
        <fullName evidence="2">2Fe-2S iron-sulfur cluster binding domain-containing protein</fullName>
    </submittedName>
</protein>